<reference evidence="1" key="1">
    <citation type="submission" date="2020-11" db="EMBL/GenBank/DDBJ databases">
        <authorList>
            <person name="Tran Van P."/>
        </authorList>
    </citation>
    <scope>NUCLEOTIDE SEQUENCE</scope>
</reference>
<gene>
    <name evidence="1" type="ORF">TGEB3V08_LOCUS11292</name>
</gene>
<dbReference type="AlphaFoldDB" id="A0A7R9K985"/>
<evidence type="ECO:0000313" key="1">
    <source>
        <dbReference type="EMBL" id="CAD7613663.1"/>
    </source>
</evidence>
<protein>
    <submittedName>
        <fullName evidence="1">Uncharacterized protein</fullName>
    </submittedName>
</protein>
<name>A0A7R9K985_TIMGE</name>
<proteinExistence type="predicted"/>
<dbReference type="EMBL" id="OE849085">
    <property type="protein sequence ID" value="CAD7613663.1"/>
    <property type="molecule type" value="Genomic_DNA"/>
</dbReference>
<sequence length="90" mass="10387">MCRPIYLFMRNVSHFLLISSDRMKPRSGDWAVTIDFLQETTITSLSNGSNVNGLPTGSLRQRMNNHRFDKHYKDLNKPVPIHAGNHTQDF</sequence>
<organism evidence="1">
    <name type="scientific">Timema genevievae</name>
    <name type="common">Walking stick</name>
    <dbReference type="NCBI Taxonomy" id="629358"/>
    <lineage>
        <taxon>Eukaryota</taxon>
        <taxon>Metazoa</taxon>
        <taxon>Ecdysozoa</taxon>
        <taxon>Arthropoda</taxon>
        <taxon>Hexapoda</taxon>
        <taxon>Insecta</taxon>
        <taxon>Pterygota</taxon>
        <taxon>Neoptera</taxon>
        <taxon>Polyneoptera</taxon>
        <taxon>Phasmatodea</taxon>
        <taxon>Timematodea</taxon>
        <taxon>Timematoidea</taxon>
        <taxon>Timematidae</taxon>
        <taxon>Timema</taxon>
    </lineage>
</organism>
<accession>A0A7R9K985</accession>